<feature type="compositionally biased region" description="Polar residues" evidence="6">
    <location>
        <begin position="1"/>
        <end position="15"/>
    </location>
</feature>
<comment type="subcellular location">
    <subcellularLocation>
        <location evidence="1">Membrane</location>
        <topology evidence="1">Multi-pass membrane protein</topology>
    </subcellularLocation>
</comment>
<dbReference type="AlphaFoldDB" id="A0A090CM28"/>
<dbReference type="InterPro" id="IPR036259">
    <property type="entry name" value="MFS_trans_sf"/>
</dbReference>
<dbReference type="Pfam" id="PF07690">
    <property type="entry name" value="MFS_1"/>
    <property type="match status" value="1"/>
</dbReference>
<keyword evidence="2" id="KW-0813">Transport</keyword>
<dbReference type="SUPFAM" id="SSF103473">
    <property type="entry name" value="MFS general substrate transporter"/>
    <property type="match status" value="1"/>
</dbReference>
<evidence type="ECO:0000256" key="3">
    <source>
        <dbReference type="ARBA" id="ARBA00022692"/>
    </source>
</evidence>
<feature type="transmembrane region" description="Helical" evidence="7">
    <location>
        <begin position="192"/>
        <end position="214"/>
    </location>
</feature>
<evidence type="ECO:0000256" key="5">
    <source>
        <dbReference type="ARBA" id="ARBA00023136"/>
    </source>
</evidence>
<evidence type="ECO:0000313" key="10">
    <source>
        <dbReference type="Proteomes" id="UP000001197"/>
    </source>
</evidence>
<name>A0A090CM28_PODAN</name>
<dbReference type="PROSITE" id="PS50850">
    <property type="entry name" value="MFS"/>
    <property type="match status" value="1"/>
</dbReference>
<feature type="transmembrane region" description="Helical" evidence="7">
    <location>
        <begin position="504"/>
        <end position="525"/>
    </location>
</feature>
<proteinExistence type="predicted"/>
<dbReference type="PANTHER" id="PTHR43791:SF27">
    <property type="entry name" value="TRANSPORTER, PUTATIVE (AFU_ORTHOLOGUE AFUA_2G15730)-RELATED"/>
    <property type="match status" value="1"/>
</dbReference>
<feature type="compositionally biased region" description="Low complexity" evidence="6">
    <location>
        <begin position="47"/>
        <end position="59"/>
    </location>
</feature>
<dbReference type="Gene3D" id="1.20.1250.20">
    <property type="entry name" value="MFS general substrate transporter like domains"/>
    <property type="match status" value="2"/>
</dbReference>
<keyword evidence="10" id="KW-1185">Reference proteome</keyword>
<dbReference type="GO" id="GO:0016020">
    <property type="term" value="C:membrane"/>
    <property type="evidence" value="ECO:0007669"/>
    <property type="project" value="UniProtKB-SubCell"/>
</dbReference>
<evidence type="ECO:0000256" key="2">
    <source>
        <dbReference type="ARBA" id="ARBA00022448"/>
    </source>
</evidence>
<dbReference type="InterPro" id="IPR011701">
    <property type="entry name" value="MFS"/>
</dbReference>
<dbReference type="GO" id="GO:0022857">
    <property type="term" value="F:transmembrane transporter activity"/>
    <property type="evidence" value="ECO:0007669"/>
    <property type="project" value="InterPro"/>
</dbReference>
<organism evidence="9 10">
    <name type="scientific">Podospora anserina (strain S / ATCC MYA-4624 / DSM 980 / FGSC 10383)</name>
    <name type="common">Pleurage anserina</name>
    <dbReference type="NCBI Taxonomy" id="515849"/>
    <lineage>
        <taxon>Eukaryota</taxon>
        <taxon>Fungi</taxon>
        <taxon>Dikarya</taxon>
        <taxon>Ascomycota</taxon>
        <taxon>Pezizomycotina</taxon>
        <taxon>Sordariomycetes</taxon>
        <taxon>Sordariomycetidae</taxon>
        <taxon>Sordariales</taxon>
        <taxon>Podosporaceae</taxon>
        <taxon>Podospora</taxon>
        <taxon>Podospora anserina</taxon>
    </lineage>
</organism>
<feature type="compositionally biased region" description="Basic and acidic residues" evidence="6">
    <location>
        <begin position="587"/>
        <end position="603"/>
    </location>
</feature>
<feature type="transmembrane region" description="Helical" evidence="7">
    <location>
        <begin position="130"/>
        <end position="155"/>
    </location>
</feature>
<feature type="compositionally biased region" description="Basic and acidic residues" evidence="6">
    <location>
        <begin position="564"/>
        <end position="574"/>
    </location>
</feature>
<feature type="region of interest" description="Disordered" evidence="6">
    <location>
        <begin position="564"/>
        <end position="603"/>
    </location>
</feature>
<evidence type="ECO:0000259" key="8">
    <source>
        <dbReference type="PROSITE" id="PS50850"/>
    </source>
</evidence>
<feature type="transmembrane region" description="Helical" evidence="7">
    <location>
        <begin position="440"/>
        <end position="461"/>
    </location>
</feature>
<evidence type="ECO:0000256" key="6">
    <source>
        <dbReference type="SAM" id="MobiDB-lite"/>
    </source>
</evidence>
<accession>A0A090CM28</accession>
<feature type="transmembrane region" description="Helical" evidence="7">
    <location>
        <begin position="531"/>
        <end position="556"/>
    </location>
</feature>
<dbReference type="InParanoid" id="A0A090CM28"/>
<keyword evidence="5 7" id="KW-0472">Membrane</keyword>
<protein>
    <recommendedName>
        <fullName evidence="8">Major facilitator superfamily (MFS) profile domain-containing protein</fullName>
    </recommendedName>
</protein>
<evidence type="ECO:0000256" key="1">
    <source>
        <dbReference type="ARBA" id="ARBA00004141"/>
    </source>
</evidence>
<feature type="transmembrane region" description="Helical" evidence="7">
    <location>
        <begin position="221"/>
        <end position="240"/>
    </location>
</feature>
<evidence type="ECO:0000256" key="4">
    <source>
        <dbReference type="ARBA" id="ARBA00022989"/>
    </source>
</evidence>
<feature type="transmembrane region" description="Helical" evidence="7">
    <location>
        <begin position="276"/>
        <end position="297"/>
    </location>
</feature>
<dbReference type="EMBL" id="FO904938">
    <property type="protein sequence ID" value="CDP26882.1"/>
    <property type="molecule type" value="Genomic_DNA"/>
</dbReference>
<feature type="transmembrane region" description="Helical" evidence="7">
    <location>
        <begin position="246"/>
        <end position="269"/>
    </location>
</feature>
<keyword evidence="3 7" id="KW-0812">Transmembrane</keyword>
<feature type="transmembrane region" description="Helical" evidence="7">
    <location>
        <begin position="372"/>
        <end position="394"/>
    </location>
</feature>
<evidence type="ECO:0000256" key="7">
    <source>
        <dbReference type="SAM" id="Phobius"/>
    </source>
</evidence>
<evidence type="ECO:0000313" key="9">
    <source>
        <dbReference type="EMBL" id="CDP26882.1"/>
    </source>
</evidence>
<keyword evidence="4 7" id="KW-1133">Transmembrane helix</keyword>
<feature type="compositionally biased region" description="Low complexity" evidence="6">
    <location>
        <begin position="16"/>
        <end position="35"/>
    </location>
</feature>
<feature type="region of interest" description="Disordered" evidence="6">
    <location>
        <begin position="1"/>
        <end position="112"/>
    </location>
</feature>
<dbReference type="eggNOG" id="KOG2533">
    <property type="taxonomic scope" value="Eukaryota"/>
</dbReference>
<feature type="domain" description="Major facilitator superfamily (MFS) profile" evidence="8">
    <location>
        <begin position="130"/>
        <end position="562"/>
    </location>
</feature>
<dbReference type="FunFam" id="1.20.1250.20:FF:000013">
    <property type="entry name" value="MFS general substrate transporter"/>
    <property type="match status" value="1"/>
</dbReference>
<reference evidence="9 10" key="1">
    <citation type="journal article" date="2008" name="Genome Biol.">
        <title>The genome sequence of the model ascomycete fungus Podospora anserina.</title>
        <authorList>
            <person name="Espagne E."/>
            <person name="Lespinet O."/>
            <person name="Malagnac F."/>
            <person name="Da Silva C."/>
            <person name="Jaillon O."/>
            <person name="Porcel B.M."/>
            <person name="Couloux A."/>
            <person name="Aury J.-M."/>
            <person name="Segurens B."/>
            <person name="Poulain J."/>
            <person name="Anthouard V."/>
            <person name="Grossetete S."/>
            <person name="Khalili H."/>
            <person name="Coppin E."/>
            <person name="Dequard-Chablat M."/>
            <person name="Picard M."/>
            <person name="Contamine V."/>
            <person name="Arnaise S."/>
            <person name="Bourdais A."/>
            <person name="Berteaux-Lecellier V."/>
            <person name="Gautheret D."/>
            <person name="de Vries R.P."/>
            <person name="Battaglia E."/>
            <person name="Coutinho P.M."/>
            <person name="Danchin E.G.J."/>
            <person name="Henrissat B."/>
            <person name="El Khoury R."/>
            <person name="Sainsard-Chanet A."/>
            <person name="Boivin A."/>
            <person name="Pinan-Lucarre B."/>
            <person name="Sellem C.H."/>
            <person name="Debuchy R."/>
            <person name="Wincker P."/>
            <person name="Weissenbach J."/>
            <person name="Silar P."/>
        </authorList>
    </citation>
    <scope>NUCLEOTIDE SEQUENCE [LARGE SCALE GENOMIC DNA]</scope>
    <source>
        <strain evidence="10">S / ATCC MYA-4624 / DSM 980 / FGSC 10383</strain>
    </source>
</reference>
<feature type="transmembrane region" description="Helical" evidence="7">
    <location>
        <begin position="414"/>
        <end position="433"/>
    </location>
</feature>
<dbReference type="InterPro" id="IPR020846">
    <property type="entry name" value="MFS_dom"/>
</dbReference>
<feature type="transmembrane region" description="Helical" evidence="7">
    <location>
        <begin position="467"/>
        <end position="492"/>
    </location>
</feature>
<dbReference type="Proteomes" id="UP000001197">
    <property type="component" value="Chromosome 3"/>
</dbReference>
<sequence length="603" mass="66519">MFSNYTFDSGNKEQPTNNNGAITSSNSSTSATTGGENKRKMIITPPSTSTASWESSSSDSLEKGGGEEEYDDDDPFERGRGKYNRSRRQDVDDGEEQSPMTVKRKPNPRKELSFTAEEERAVVRKFDKKVVVLMAVLYMLAFLDRSSMFPFFFFFGVHNTTHMITDKRSDIGNARIANMDSDLQSNPPNPQFYSHALSSFYLAYLLFEWMAILWRLIPAHIYVSVLVASWGVVACLQGIATSYPVLIVLRFLLGIGEAGFTGVPFYLSFFFKREELALRTAVFISATSFSSTLAFAITSLSSLIPLAPWRLLFLLEGLPCILIAPLAYSLLPSTPSTAPFLTPRQKKIARFRLPPPSTPSTSSSLTALRDPIAWTTSLIILLTNLAYSSLPAFLPTILTSMGHTPLSSQALSAPPYLLSFLAVLITAYLSDLYRTRGPFLVFHACFSCAGYLLLSLSQSLSLPPGSWVRYCAVFPAAVGFFNVVVLTIAWNVNNQHGDPKAKSVGFALMQVVGQLGPLAATRLYPDRDGPYYTFGMGVCAAAMGMVVVLAVGLRVYMRRENQKWEREQGERGGEEGVMLMDRGGGGDQERGGGEEERGFRYML</sequence>
<reference evidence="10" key="2">
    <citation type="journal article" date="2014" name="Genetics">
        <title>Maintaining two mating types: Structure of the mating type locus and its role in heterokaryosis in Podospora anserina.</title>
        <authorList>
            <person name="Grognet P."/>
            <person name="Bidard F."/>
            <person name="Kuchly C."/>
            <person name="Tong L.C.H."/>
            <person name="Coppin E."/>
            <person name="Benkhali J.A."/>
            <person name="Couloux A."/>
            <person name="Wincker P."/>
            <person name="Debuchy R."/>
            <person name="Silar P."/>
        </authorList>
    </citation>
    <scope>GENOME REANNOTATION</scope>
    <source>
        <strain evidence="10">S / ATCC MYA-4624 / DSM 980 / FGSC 10383</strain>
    </source>
</reference>
<dbReference type="PANTHER" id="PTHR43791">
    <property type="entry name" value="PERMEASE-RELATED"/>
    <property type="match status" value="1"/>
</dbReference>
<feature type="transmembrane region" description="Helical" evidence="7">
    <location>
        <begin position="309"/>
        <end position="331"/>
    </location>
</feature>